<evidence type="ECO:0000256" key="1">
    <source>
        <dbReference type="SAM" id="Phobius"/>
    </source>
</evidence>
<proteinExistence type="predicted"/>
<keyword evidence="1" id="KW-1133">Transmembrane helix</keyword>
<reference evidence="3 5" key="2">
    <citation type="submission" date="2024-03" db="EMBL/GenBank/DDBJ databases">
        <title>Cross-transmission of Acinetobacter junii carrying blaOXA-58 in a neonatal intensive care unit.</title>
        <authorList>
            <person name="Bour M."/>
            <person name="Potron A."/>
            <person name="Lecointe D."/>
        </authorList>
    </citation>
    <scope>NUCLEOTIDE SEQUENCE [LARGE SCALE GENOMIC DNA]</scope>
    <source>
        <strain evidence="3 5">21A3096 case 1</strain>
    </source>
</reference>
<reference evidence="2" key="1">
    <citation type="submission" date="2021-06" db="EMBL/GenBank/DDBJ databases">
        <title>Propagation of a rapidly emergent carbapenem-resistant Acinetobacter baumannii lineage by various extra-hospital transmission networks.</title>
        <authorList>
            <person name="Calix J."/>
        </authorList>
    </citation>
    <scope>NUCLEOTIDE SEQUENCE</scope>
    <source>
        <strain evidence="2">WU_MDCI_Aw63</strain>
    </source>
</reference>
<dbReference type="EMBL" id="JBBMLE010000023">
    <property type="protein sequence ID" value="MEK0252402.1"/>
    <property type="molecule type" value="Genomic_DNA"/>
</dbReference>
<protein>
    <submittedName>
        <fullName evidence="2">Uncharacterized protein</fullName>
    </submittedName>
</protein>
<comment type="caution">
    <text evidence="2">The sequence shown here is derived from an EMBL/GenBank/DDBJ whole genome shotgun (WGS) entry which is preliminary data.</text>
</comment>
<evidence type="ECO:0000313" key="2">
    <source>
        <dbReference type="EMBL" id="MCU4397992.1"/>
    </source>
</evidence>
<dbReference type="EMBL" id="JAHPRE010000064">
    <property type="protein sequence ID" value="MCU4397992.1"/>
    <property type="molecule type" value="Genomic_DNA"/>
</dbReference>
<dbReference type="Proteomes" id="UP001208534">
    <property type="component" value="Unassembled WGS sequence"/>
</dbReference>
<evidence type="ECO:0000313" key="5">
    <source>
        <dbReference type="Proteomes" id="UP001498501"/>
    </source>
</evidence>
<accession>A0AAW5RDI2</accession>
<keyword evidence="1" id="KW-0472">Membrane</keyword>
<dbReference type="Proteomes" id="UP001498501">
    <property type="component" value="Unassembled WGS sequence"/>
</dbReference>
<dbReference type="AlphaFoldDB" id="A0AAW5RDI2"/>
<gene>
    <name evidence="2" type="ORF">KTH64_13760</name>
    <name evidence="3" type="ORF">WM018_07710</name>
</gene>
<keyword evidence="1" id="KW-0812">Transmembrane</keyword>
<evidence type="ECO:0000313" key="4">
    <source>
        <dbReference type="Proteomes" id="UP001208534"/>
    </source>
</evidence>
<keyword evidence="5" id="KW-1185">Reference proteome</keyword>
<evidence type="ECO:0000313" key="3">
    <source>
        <dbReference type="EMBL" id="MEK0252402.1"/>
    </source>
</evidence>
<name>A0AAW5RDI2_ACIJU</name>
<feature type="transmembrane region" description="Helical" evidence="1">
    <location>
        <begin position="6"/>
        <end position="26"/>
    </location>
</feature>
<organism evidence="2 4">
    <name type="scientific">Acinetobacter junii</name>
    <dbReference type="NCBI Taxonomy" id="40215"/>
    <lineage>
        <taxon>Bacteria</taxon>
        <taxon>Pseudomonadati</taxon>
        <taxon>Pseudomonadota</taxon>
        <taxon>Gammaproteobacteria</taxon>
        <taxon>Moraxellales</taxon>
        <taxon>Moraxellaceae</taxon>
        <taxon>Acinetobacter</taxon>
    </lineage>
</organism>
<sequence length="54" mass="5770">MVIPTILYPVIAFGLAIGVGRIGTIVKDAMRVDFTTEMDDSHELSSESSKNTAA</sequence>
<dbReference type="RefSeq" id="WP_004913964.1">
    <property type="nucleotide sequence ID" value="NZ_BBOS01000044.1"/>
</dbReference>